<reference evidence="3" key="1">
    <citation type="journal article" date="2019" name="Int. J. Syst. Evol. Microbiol.">
        <title>The Global Catalogue of Microorganisms (GCM) 10K type strain sequencing project: providing services to taxonomists for standard genome sequencing and annotation.</title>
        <authorList>
            <consortium name="The Broad Institute Genomics Platform"/>
            <consortium name="The Broad Institute Genome Sequencing Center for Infectious Disease"/>
            <person name="Wu L."/>
            <person name="Ma J."/>
        </authorList>
    </citation>
    <scope>NUCLEOTIDE SEQUENCE [LARGE SCALE GENOMIC DNA]</scope>
    <source>
        <strain evidence="3">KCTC 22671</strain>
    </source>
</reference>
<evidence type="ECO:0000256" key="1">
    <source>
        <dbReference type="SAM" id="SignalP"/>
    </source>
</evidence>
<dbReference type="RefSeq" id="WP_379811252.1">
    <property type="nucleotide sequence ID" value="NZ_JBHUPC010000012.1"/>
</dbReference>
<keyword evidence="1" id="KW-0732">Signal</keyword>
<evidence type="ECO:0000313" key="2">
    <source>
        <dbReference type="EMBL" id="MFD2891665.1"/>
    </source>
</evidence>
<dbReference type="Proteomes" id="UP001597534">
    <property type="component" value="Unassembled WGS sequence"/>
</dbReference>
<gene>
    <name evidence="2" type="ORF">ACFS5J_06525</name>
</gene>
<comment type="caution">
    <text evidence="2">The sequence shown here is derived from an EMBL/GenBank/DDBJ whole genome shotgun (WGS) entry which is preliminary data.</text>
</comment>
<proteinExistence type="predicted"/>
<sequence>MKKIIALLLFANLSLLTSCSDADPEIYNGETLAYYTDGVSSKFPVKEDDTNGSQKLIQVGVTTSSTADRSFQIEILADDDLTDDIVYADPSQYTIDQASLVIPANSFLGEIKMIALYDDMPAEGSVFVKLKLTQIDGGSILQDDNIYTVELFRSCLIENFPNSFTGFPFAFGESAPSFQVNFIPVSGLENTFTIASAWGPNFVAWATGDSSYAGQFPYAGTLIINCDNTVEVIGADSWATGGTGSYDAVSGQIVVELTQALFSSPFTVVTTFVPNP</sequence>
<evidence type="ECO:0008006" key="4">
    <source>
        <dbReference type="Google" id="ProtNLM"/>
    </source>
</evidence>
<feature type="signal peptide" evidence="1">
    <location>
        <begin position="1"/>
        <end position="22"/>
    </location>
</feature>
<dbReference type="EMBL" id="JBHUPC010000012">
    <property type="protein sequence ID" value="MFD2891665.1"/>
    <property type="molecule type" value="Genomic_DNA"/>
</dbReference>
<feature type="chain" id="PRO_5047070240" description="DUF4843 domain-containing protein" evidence="1">
    <location>
        <begin position="23"/>
        <end position="276"/>
    </location>
</feature>
<dbReference type="PROSITE" id="PS51257">
    <property type="entry name" value="PROKAR_LIPOPROTEIN"/>
    <property type="match status" value="1"/>
</dbReference>
<organism evidence="2 3">
    <name type="scientific">Flavobacterium chuncheonense</name>
    <dbReference type="NCBI Taxonomy" id="2026653"/>
    <lineage>
        <taxon>Bacteria</taxon>
        <taxon>Pseudomonadati</taxon>
        <taxon>Bacteroidota</taxon>
        <taxon>Flavobacteriia</taxon>
        <taxon>Flavobacteriales</taxon>
        <taxon>Flavobacteriaceae</taxon>
        <taxon>Flavobacterium</taxon>
    </lineage>
</organism>
<evidence type="ECO:0000313" key="3">
    <source>
        <dbReference type="Proteomes" id="UP001597534"/>
    </source>
</evidence>
<keyword evidence="3" id="KW-1185">Reference proteome</keyword>
<accession>A0ABW5YKY1</accession>
<name>A0ABW5YKY1_9FLAO</name>
<protein>
    <recommendedName>
        <fullName evidence="4">DUF4843 domain-containing protein</fullName>
    </recommendedName>
</protein>